<keyword evidence="1" id="KW-0472">Membrane</keyword>
<name>A0A9D2IF79_9FIRM</name>
<dbReference type="SUPFAM" id="SSF103473">
    <property type="entry name" value="MFS general substrate transporter"/>
    <property type="match status" value="1"/>
</dbReference>
<keyword evidence="1" id="KW-1133">Transmembrane helix</keyword>
<feature type="transmembrane region" description="Helical" evidence="1">
    <location>
        <begin position="277"/>
        <end position="295"/>
    </location>
</feature>
<feature type="transmembrane region" description="Helical" evidence="1">
    <location>
        <begin position="239"/>
        <end position="257"/>
    </location>
</feature>
<feature type="transmembrane region" description="Helical" evidence="1">
    <location>
        <begin position="138"/>
        <end position="157"/>
    </location>
</feature>
<keyword evidence="1" id="KW-0812">Transmembrane</keyword>
<dbReference type="EMBL" id="DXCH01000121">
    <property type="protein sequence ID" value="HIZ07134.1"/>
    <property type="molecule type" value="Genomic_DNA"/>
</dbReference>
<evidence type="ECO:0000256" key="1">
    <source>
        <dbReference type="SAM" id="Phobius"/>
    </source>
</evidence>
<feature type="non-terminal residue" evidence="2">
    <location>
        <position position="367"/>
    </location>
</feature>
<dbReference type="Gene3D" id="1.20.1250.20">
    <property type="entry name" value="MFS general substrate transporter like domains"/>
    <property type="match status" value="1"/>
</dbReference>
<dbReference type="InterPro" id="IPR036259">
    <property type="entry name" value="MFS_trans_sf"/>
</dbReference>
<comment type="caution">
    <text evidence="2">The sequence shown here is derived from an EMBL/GenBank/DDBJ whole genome shotgun (WGS) entry which is preliminary data.</text>
</comment>
<sequence>MGKNLNFGVRGWLLLIYQALAFVTFTVFSNWPMNILGDMYGGAQKLSTIYTVCTLLGIVVQLIISAFFIRKIKNMKLFSSVLGVICIVLALGIMVIPPSMLTFYQIVYGAVVFFTIMWSTFSIGILVGQWFPRKKGAFMGIATLAFPITNGVIGTFANRVFKFGAPDVFGAFLPYFILTVIAVLIGIIFIKSYPEQCGGYRDNDKSITPEVANAMMEAEIEGKRTSVWKIGRVLTLRDFWLAVIPMGSMLLCAVGFATQTNAILGSAGAELDKFGGFSGVMLMFCIFGIIGSYVLGIVDARVGTKKAVLISVILMVLSGIIGIIPNTFCLVLSVIVLALFQGSSSNFTVSFTAQYWRREDFQSVFSC</sequence>
<evidence type="ECO:0000313" key="3">
    <source>
        <dbReference type="Proteomes" id="UP000824024"/>
    </source>
</evidence>
<feature type="transmembrane region" description="Helical" evidence="1">
    <location>
        <begin position="12"/>
        <end position="29"/>
    </location>
</feature>
<reference evidence="2" key="2">
    <citation type="submission" date="2021-04" db="EMBL/GenBank/DDBJ databases">
        <authorList>
            <person name="Gilroy R."/>
        </authorList>
    </citation>
    <scope>NUCLEOTIDE SEQUENCE</scope>
    <source>
        <strain evidence="2">CHK192-9172</strain>
    </source>
</reference>
<evidence type="ECO:0008006" key="4">
    <source>
        <dbReference type="Google" id="ProtNLM"/>
    </source>
</evidence>
<feature type="transmembrane region" description="Helical" evidence="1">
    <location>
        <begin position="106"/>
        <end position="131"/>
    </location>
</feature>
<accession>A0A9D2IF79</accession>
<organism evidence="2 3">
    <name type="scientific">Candidatus Eubacterium avistercoris</name>
    <dbReference type="NCBI Taxonomy" id="2838567"/>
    <lineage>
        <taxon>Bacteria</taxon>
        <taxon>Bacillati</taxon>
        <taxon>Bacillota</taxon>
        <taxon>Clostridia</taxon>
        <taxon>Eubacteriales</taxon>
        <taxon>Eubacteriaceae</taxon>
        <taxon>Eubacterium</taxon>
    </lineage>
</organism>
<dbReference type="AlphaFoldDB" id="A0A9D2IF79"/>
<protein>
    <recommendedName>
        <fullName evidence="4">MFS transporter</fullName>
    </recommendedName>
</protein>
<dbReference type="Proteomes" id="UP000824024">
    <property type="component" value="Unassembled WGS sequence"/>
</dbReference>
<gene>
    <name evidence="2" type="ORF">IAA08_04270</name>
</gene>
<feature type="transmembrane region" description="Helical" evidence="1">
    <location>
        <begin position="81"/>
        <end position="100"/>
    </location>
</feature>
<feature type="transmembrane region" description="Helical" evidence="1">
    <location>
        <begin position="307"/>
        <end position="340"/>
    </location>
</feature>
<reference evidence="2" key="1">
    <citation type="journal article" date="2021" name="PeerJ">
        <title>Extensive microbial diversity within the chicken gut microbiome revealed by metagenomics and culture.</title>
        <authorList>
            <person name="Gilroy R."/>
            <person name="Ravi A."/>
            <person name="Getino M."/>
            <person name="Pursley I."/>
            <person name="Horton D.L."/>
            <person name="Alikhan N.F."/>
            <person name="Baker D."/>
            <person name="Gharbi K."/>
            <person name="Hall N."/>
            <person name="Watson M."/>
            <person name="Adriaenssens E.M."/>
            <person name="Foster-Nyarko E."/>
            <person name="Jarju S."/>
            <person name="Secka A."/>
            <person name="Antonio M."/>
            <person name="Oren A."/>
            <person name="Chaudhuri R.R."/>
            <person name="La Ragione R."/>
            <person name="Hildebrand F."/>
            <person name="Pallen M.J."/>
        </authorList>
    </citation>
    <scope>NUCLEOTIDE SEQUENCE</scope>
    <source>
        <strain evidence="2">CHK192-9172</strain>
    </source>
</reference>
<feature type="transmembrane region" description="Helical" evidence="1">
    <location>
        <begin position="49"/>
        <end position="69"/>
    </location>
</feature>
<evidence type="ECO:0000313" key="2">
    <source>
        <dbReference type="EMBL" id="HIZ07134.1"/>
    </source>
</evidence>
<proteinExistence type="predicted"/>
<feature type="transmembrane region" description="Helical" evidence="1">
    <location>
        <begin position="169"/>
        <end position="190"/>
    </location>
</feature>